<feature type="transmembrane region" description="Helical" evidence="5">
    <location>
        <begin position="639"/>
        <end position="667"/>
    </location>
</feature>
<keyword evidence="3" id="KW-0378">Hydrolase</keyword>
<organism evidence="7 8">
    <name type="scientific">Alteromonas genovensis</name>
    <dbReference type="NCBI Taxonomy" id="471225"/>
    <lineage>
        <taxon>Bacteria</taxon>
        <taxon>Pseudomonadati</taxon>
        <taxon>Pseudomonadota</taxon>
        <taxon>Gammaproteobacteria</taxon>
        <taxon>Alteromonadales</taxon>
        <taxon>Alteromonadaceae</taxon>
        <taxon>Alteromonas/Salinimonas group</taxon>
        <taxon>Alteromonas</taxon>
    </lineage>
</organism>
<feature type="domain" description="PLD phosphodiesterase" evidence="6">
    <location>
        <begin position="132"/>
        <end position="159"/>
    </location>
</feature>
<evidence type="ECO:0000256" key="1">
    <source>
        <dbReference type="ARBA" id="ARBA00000798"/>
    </source>
</evidence>
<dbReference type="GO" id="GO:0005886">
    <property type="term" value="C:plasma membrane"/>
    <property type="evidence" value="ECO:0007669"/>
    <property type="project" value="TreeGrafter"/>
</dbReference>
<evidence type="ECO:0000313" key="7">
    <source>
        <dbReference type="EMBL" id="NDW13924.1"/>
    </source>
</evidence>
<feature type="transmembrane region" description="Helical" evidence="5">
    <location>
        <begin position="498"/>
        <end position="517"/>
    </location>
</feature>
<keyword evidence="4" id="KW-0443">Lipid metabolism</keyword>
<keyword evidence="2" id="KW-0677">Repeat</keyword>
<sequence>MTSQNNIFEPGENCWVKSNATFAAPLIDCGNYYKALHSAIVKAKHSIFIVGWDIDSRIRLLRGEDEEQSEAPSRISDLLKWKAEQNPDMKIYLLRWDSSLAFFAQREMWAKEAWDEKTPDNVKTELDDTIPMGGSQHQKIVLVDDELVFSGGMDVSTNRWDTRDHPVVSEERDGPDGEYGPLHDVQMVSSGPVVADFSKLVRWRWQRVANETPIMVREDANVSIDAPIPPSWPQDYPPIFENVECALARTIPFMDEVEPAQEVRNMLLDLINEAESIIYIENQFTTRQEIAEALNKQLKLKPDLSVCIVSSYEPKGKFECEAFWASRIQFKSILEKGIAPERVKVTYSSIEDMQGRRAYKRIHSKVMTIDDKYLVIGSSNLSNRSMTLDTEIDTILFGNTPQNRQSIAHVRNDLLAEHTGRTIEDMETILKESQPVDALMRGQIAHGYVLTEVRDEIFTEQSSNNLFRSLSDPEEPLISIPTLGGAVTPARNPRRRSIMIAIGLTVLAVLGGLMFWASQSISWLSADSINAFLEESRGTYFALPTVLLVYVIGGILFFPVTVLSLAVAAIFGPIWGPVYGMMGALLSSAILFGIGKLSGNAGLRKLGGPKVAAVDEKLKRSGIVGVAAIRMLPVAPFSLVNLVAGISSIGIFQFLVGTFLGMFPPMIAKGLVGDSITQIWRNPSIESISYLVAGILLWAFLIWGSQKFARYYQQKKQADASDKQSENSESEECAA</sequence>
<dbReference type="InterPro" id="IPR015679">
    <property type="entry name" value="PLipase_D_fam"/>
</dbReference>
<keyword evidence="5" id="KW-1133">Transmembrane helix</keyword>
<dbReference type="CDD" id="cd09140">
    <property type="entry name" value="PLDc_vPLD1_2_like_bac_1"/>
    <property type="match status" value="1"/>
</dbReference>
<name>A0A6N9T9D4_9ALTE</name>
<protein>
    <submittedName>
        <fullName evidence="7">Phospholipase</fullName>
    </submittedName>
</protein>
<dbReference type="Proteomes" id="UP000471381">
    <property type="component" value="Unassembled WGS sequence"/>
</dbReference>
<dbReference type="AlphaFoldDB" id="A0A6N9T9D4"/>
<keyword evidence="8" id="KW-1185">Reference proteome</keyword>
<feature type="transmembrane region" description="Helical" evidence="5">
    <location>
        <begin position="577"/>
        <end position="595"/>
    </location>
</feature>
<accession>A0A6N9T9D4</accession>
<gene>
    <name evidence="7" type="ORF">GTQ48_00060</name>
</gene>
<dbReference type="PANTHER" id="PTHR18896">
    <property type="entry name" value="PHOSPHOLIPASE D"/>
    <property type="match status" value="1"/>
</dbReference>
<dbReference type="RefSeq" id="WP_163104267.1">
    <property type="nucleotide sequence ID" value="NZ_JAAAWO010000001.1"/>
</dbReference>
<dbReference type="GO" id="GO:0004630">
    <property type="term" value="F:phospholipase D activity"/>
    <property type="evidence" value="ECO:0007669"/>
    <property type="project" value="UniProtKB-EC"/>
</dbReference>
<dbReference type="SMART" id="SM00155">
    <property type="entry name" value="PLDc"/>
    <property type="match status" value="2"/>
</dbReference>
<dbReference type="PANTHER" id="PTHR18896:SF76">
    <property type="entry name" value="PHOSPHOLIPASE"/>
    <property type="match status" value="1"/>
</dbReference>
<dbReference type="SUPFAM" id="SSF56024">
    <property type="entry name" value="Phospholipase D/nuclease"/>
    <property type="match status" value="2"/>
</dbReference>
<evidence type="ECO:0000256" key="3">
    <source>
        <dbReference type="ARBA" id="ARBA00022801"/>
    </source>
</evidence>
<keyword evidence="5" id="KW-0812">Transmembrane</keyword>
<dbReference type="Gene3D" id="3.30.870.10">
    <property type="entry name" value="Endonuclease Chain A"/>
    <property type="match status" value="2"/>
</dbReference>
<dbReference type="Pfam" id="PF09335">
    <property type="entry name" value="VTT_dom"/>
    <property type="match status" value="1"/>
</dbReference>
<comment type="catalytic activity">
    <reaction evidence="1">
        <text>a 1,2-diacyl-sn-glycero-3-phosphocholine + H2O = a 1,2-diacyl-sn-glycero-3-phosphate + choline + H(+)</text>
        <dbReference type="Rhea" id="RHEA:14445"/>
        <dbReference type="ChEBI" id="CHEBI:15354"/>
        <dbReference type="ChEBI" id="CHEBI:15377"/>
        <dbReference type="ChEBI" id="CHEBI:15378"/>
        <dbReference type="ChEBI" id="CHEBI:57643"/>
        <dbReference type="ChEBI" id="CHEBI:58608"/>
        <dbReference type="EC" id="3.1.4.4"/>
    </reaction>
</comment>
<feature type="transmembrane region" description="Helical" evidence="5">
    <location>
        <begin position="687"/>
        <end position="705"/>
    </location>
</feature>
<comment type="caution">
    <text evidence="7">The sequence shown here is derived from an EMBL/GenBank/DDBJ whole genome shotgun (WGS) entry which is preliminary data.</text>
</comment>
<evidence type="ECO:0000313" key="8">
    <source>
        <dbReference type="Proteomes" id="UP000471381"/>
    </source>
</evidence>
<dbReference type="PROSITE" id="PS50035">
    <property type="entry name" value="PLD"/>
    <property type="match status" value="2"/>
</dbReference>
<keyword evidence="5" id="KW-0472">Membrane</keyword>
<dbReference type="Pfam" id="PF13091">
    <property type="entry name" value="PLDc_2"/>
    <property type="match status" value="1"/>
</dbReference>
<evidence type="ECO:0000256" key="5">
    <source>
        <dbReference type="SAM" id="Phobius"/>
    </source>
</evidence>
<dbReference type="EMBL" id="JAAAWO010000001">
    <property type="protein sequence ID" value="NDW13924.1"/>
    <property type="molecule type" value="Genomic_DNA"/>
</dbReference>
<proteinExistence type="predicted"/>
<reference evidence="7 8" key="1">
    <citation type="submission" date="2020-01" db="EMBL/GenBank/DDBJ databases">
        <title>Genomes of bacteria type strains.</title>
        <authorList>
            <person name="Chen J."/>
            <person name="Zhu S."/>
            <person name="Yang J."/>
        </authorList>
    </citation>
    <scope>NUCLEOTIDE SEQUENCE [LARGE SCALE GENOMIC DNA]</scope>
    <source>
        <strain evidence="7 8">LMG 24078</strain>
    </source>
</reference>
<dbReference type="InterPro" id="IPR025202">
    <property type="entry name" value="PLD-like_dom"/>
</dbReference>
<evidence type="ECO:0000256" key="2">
    <source>
        <dbReference type="ARBA" id="ARBA00022737"/>
    </source>
</evidence>
<dbReference type="GO" id="GO:0009395">
    <property type="term" value="P:phospholipid catabolic process"/>
    <property type="evidence" value="ECO:0007669"/>
    <property type="project" value="TreeGrafter"/>
</dbReference>
<evidence type="ECO:0000259" key="6">
    <source>
        <dbReference type="PROSITE" id="PS50035"/>
    </source>
</evidence>
<feature type="transmembrane region" description="Helical" evidence="5">
    <location>
        <begin position="538"/>
        <end position="571"/>
    </location>
</feature>
<dbReference type="InterPro" id="IPR001736">
    <property type="entry name" value="PLipase_D/transphosphatidylase"/>
</dbReference>
<dbReference type="InterPro" id="IPR032816">
    <property type="entry name" value="VTT_dom"/>
</dbReference>
<feature type="domain" description="PLD phosphodiesterase" evidence="6">
    <location>
        <begin position="358"/>
        <end position="385"/>
    </location>
</feature>
<evidence type="ECO:0000256" key="4">
    <source>
        <dbReference type="ARBA" id="ARBA00023098"/>
    </source>
</evidence>